<comment type="subcellular location">
    <subcellularLocation>
        <location evidence="1">Cell membrane</location>
        <topology evidence="1">Multi-pass membrane protein</topology>
    </subcellularLocation>
</comment>
<protein>
    <submittedName>
        <fullName evidence="9">Rod shape-determining protein MreD</fullName>
    </submittedName>
</protein>
<dbReference type="RefSeq" id="WP_125230628.1">
    <property type="nucleotide sequence ID" value="NZ_RWJI01000001.1"/>
</dbReference>
<keyword evidence="5" id="KW-0133">Cell shape</keyword>
<dbReference type="EMBL" id="RWJI01000001">
    <property type="protein sequence ID" value="RRQ52614.1"/>
    <property type="molecule type" value="Genomic_DNA"/>
</dbReference>
<gene>
    <name evidence="9" type="primary">mreD</name>
    <name evidence="9" type="ORF">D7D48_07220</name>
</gene>
<name>A0A3R8R5U0_9SPHN</name>
<reference evidence="9 10" key="1">
    <citation type="submission" date="2018-12" db="EMBL/GenBank/DDBJ databases">
        <authorList>
            <person name="Kim S.-J."/>
            <person name="Jung G.-Y."/>
        </authorList>
    </citation>
    <scope>NUCLEOTIDE SEQUENCE [LARGE SCALE GENOMIC DNA]</scope>
    <source>
        <strain evidence="9 10">03SU3-P</strain>
    </source>
</reference>
<dbReference type="InterPro" id="IPR007227">
    <property type="entry name" value="Cell_shape_determining_MreD"/>
</dbReference>
<evidence type="ECO:0000256" key="3">
    <source>
        <dbReference type="ARBA" id="ARBA00022475"/>
    </source>
</evidence>
<comment type="similarity">
    <text evidence="2">Belongs to the MreD family.</text>
</comment>
<evidence type="ECO:0000256" key="8">
    <source>
        <dbReference type="SAM" id="Phobius"/>
    </source>
</evidence>
<proteinExistence type="inferred from homology"/>
<keyword evidence="7 8" id="KW-0472">Membrane</keyword>
<evidence type="ECO:0000256" key="1">
    <source>
        <dbReference type="ARBA" id="ARBA00004651"/>
    </source>
</evidence>
<keyword evidence="6 8" id="KW-1133">Transmembrane helix</keyword>
<feature type="transmembrane region" description="Helical" evidence="8">
    <location>
        <begin position="126"/>
        <end position="144"/>
    </location>
</feature>
<dbReference type="OrthoDB" id="7426601at2"/>
<dbReference type="GO" id="GO:0005886">
    <property type="term" value="C:plasma membrane"/>
    <property type="evidence" value="ECO:0007669"/>
    <property type="project" value="UniProtKB-SubCell"/>
</dbReference>
<organism evidence="9 10">
    <name type="scientific">Sphingorhabdus wooponensis</name>
    <dbReference type="NCBI Taxonomy" id="940136"/>
    <lineage>
        <taxon>Bacteria</taxon>
        <taxon>Pseudomonadati</taxon>
        <taxon>Pseudomonadota</taxon>
        <taxon>Alphaproteobacteria</taxon>
        <taxon>Sphingomonadales</taxon>
        <taxon>Sphingomonadaceae</taxon>
        <taxon>Sphingorhabdus</taxon>
    </lineage>
</organism>
<feature type="transmembrane region" description="Helical" evidence="8">
    <location>
        <begin position="96"/>
        <end position="114"/>
    </location>
</feature>
<evidence type="ECO:0000256" key="6">
    <source>
        <dbReference type="ARBA" id="ARBA00022989"/>
    </source>
</evidence>
<keyword evidence="4 8" id="KW-0812">Transmembrane</keyword>
<evidence type="ECO:0000256" key="2">
    <source>
        <dbReference type="ARBA" id="ARBA00007776"/>
    </source>
</evidence>
<keyword evidence="10" id="KW-1185">Reference proteome</keyword>
<evidence type="ECO:0000256" key="7">
    <source>
        <dbReference type="ARBA" id="ARBA00023136"/>
    </source>
</evidence>
<evidence type="ECO:0000256" key="5">
    <source>
        <dbReference type="ARBA" id="ARBA00022960"/>
    </source>
</evidence>
<dbReference type="GO" id="GO:0008360">
    <property type="term" value="P:regulation of cell shape"/>
    <property type="evidence" value="ECO:0007669"/>
    <property type="project" value="UniProtKB-KW"/>
</dbReference>
<accession>A0A3R8R5U0</accession>
<sequence length="184" mass="20374">MKIPVSAIRLPTRPGREYASRFDREQSLLKMLTIPIASVILASMVTSLPIFSAGPLLPPFGLLMFLSWRLMRPGLLPIWSGVPFGLMDDLFSGQPFGSAGLLWSLAMLIVEIIDSRAIWRDYLQDWLIAALLIAAVLLGGWWIAGLAHAAPNPMVLLPQITLSILLYPLVVRICARLDSWRLAT</sequence>
<feature type="transmembrane region" description="Helical" evidence="8">
    <location>
        <begin position="31"/>
        <end position="57"/>
    </location>
</feature>
<feature type="transmembrane region" description="Helical" evidence="8">
    <location>
        <begin position="156"/>
        <end position="175"/>
    </location>
</feature>
<dbReference type="Pfam" id="PF04093">
    <property type="entry name" value="MreD"/>
    <property type="match status" value="1"/>
</dbReference>
<comment type="caution">
    <text evidence="9">The sequence shown here is derived from an EMBL/GenBank/DDBJ whole genome shotgun (WGS) entry which is preliminary data.</text>
</comment>
<evidence type="ECO:0000313" key="10">
    <source>
        <dbReference type="Proteomes" id="UP000268553"/>
    </source>
</evidence>
<evidence type="ECO:0000313" key="9">
    <source>
        <dbReference type="EMBL" id="RRQ52614.1"/>
    </source>
</evidence>
<keyword evidence="3" id="KW-1003">Cell membrane</keyword>
<dbReference type="Proteomes" id="UP000268553">
    <property type="component" value="Unassembled WGS sequence"/>
</dbReference>
<dbReference type="AlphaFoldDB" id="A0A3R8R5U0"/>
<evidence type="ECO:0000256" key="4">
    <source>
        <dbReference type="ARBA" id="ARBA00022692"/>
    </source>
</evidence>
<dbReference type="NCBIfam" id="TIGR03426">
    <property type="entry name" value="shape_MreD"/>
    <property type="match status" value="1"/>
</dbReference>